<name>A0A0A0V5L7_9RHAB</name>
<sequence>MGRTSSLTWKTSVPKRFERGKATF</sequence>
<gene>
    <name evidence="1" type="primary">P</name>
</gene>
<evidence type="ECO:0000313" key="1">
    <source>
        <dbReference type="EMBL" id="AIW61114.1"/>
    </source>
</evidence>
<keyword evidence="2" id="KW-1185">Reference proteome</keyword>
<proteinExistence type="predicted"/>
<organism evidence="1 2">
    <name type="scientific">Walkabout Creek virus</name>
    <dbReference type="NCBI Taxonomy" id="1569258"/>
    <lineage>
        <taxon>Viruses</taxon>
        <taxon>Riboviria</taxon>
        <taxon>Orthornavirae</taxon>
        <taxon>Negarnaviricota</taxon>
        <taxon>Haploviricotina</taxon>
        <taxon>Monjiviricetes</taxon>
        <taxon>Mononegavirales</taxon>
        <taxon>Rhabdoviridae</taxon>
        <taxon>Alpharhabdovirinae</taxon>
        <taxon>Sunrhavirus</taxon>
        <taxon>Sunrhavirus walkabout</taxon>
    </lineage>
</organism>
<reference evidence="1 2" key="1">
    <citation type="journal article" date="2014" name="Virol Rep">
        <title>Genomic characterisation of Almpiwar virus, Harrison Dam virus and Walkabout Creek virus; three novel rhabdoviruses from northern Australia.</title>
        <authorList>
            <person name="McAllister J."/>
            <person name="Gauci P.J."/>
            <person name="Mitchell I.R."/>
            <person name="Boyle D.B."/>
            <person name="Bulach D.M."/>
            <person name="Weir R.P."/>
            <person name="Melville L.F."/>
            <person name="Davis S.S."/>
            <person name="Gubala A.J."/>
        </authorList>
    </citation>
    <scope>NUCLEOTIDE SEQUENCE [LARGE SCALE GENOMIC DNA]</scope>
    <source>
        <strain evidence="1">CS1056</strain>
    </source>
</reference>
<evidence type="ECO:0000313" key="2">
    <source>
        <dbReference type="Proteomes" id="UP000140123"/>
    </source>
</evidence>
<dbReference type="EMBL" id="KJ432572">
    <property type="protein sequence ID" value="AIW61114.1"/>
    <property type="molecule type" value="Viral_cRNA"/>
</dbReference>
<dbReference type="RefSeq" id="YP_009176981.1">
    <property type="nucleotide sequence ID" value="NC_028232.1"/>
</dbReference>
<accession>A0A0A0V5L7</accession>
<protein>
    <submittedName>
        <fullName evidence="1">C'' protein</fullName>
    </submittedName>
</protein>
<dbReference type="Proteomes" id="UP000140123">
    <property type="component" value="Segment"/>
</dbReference>